<sequence length="622" mass="68366">MFRSSSSRNPTLPRRMPAWLVLSPWFVVACALLLAAVVLILDFRDGRKETEITTRIYLERGASLIQAFEATLQTGMGFRWTDEELQGVLDGLGTGPDVYYVAVTNEQGHVLAASRPGMSGTDLLSPEEMKSLRPVRKIKGDVRVFQPEDGEAVPVFQVYQLLSARQYAERLHGHMMMGRGRMARGEDGGRPLNAQRLVAFVGYDMTSLFAAQRQDARRAYVHWAVLAFLGLVGLLTLFLVKGYQRSRRLVQETSAFSFALIDTLPLGIVATDEALRVTTFNPEAERITGLAARTVLGRTLADALPGLWGVVRESGLLKEDTPAREHEVRCVFGQERRIPLALNAVPVTTDEGRRAGWTLTLRDLGEIRRLQAEVRRQDRLAALGSMAAGVAHEIRNPLGAIKGLARFFREVSPPDSEEARVADIMTQEVLRLDGVVGDLLELARPDRLNLTPTSLRDLVDKARRLVQSDMDKHGVTFTCDMPVPCPVISLDADRMTQVLLNLFLNAVQAMPDGGLLSVRGRMVSASPGDDGDGGVRNGDEFVLDIMDEGEGIAADKLQEIFSPYYTTKPKGTGLGLSLVHKIMEAHDGCIEVKSEPGRGAMFSLRLPVPVERTTEARDGGQS</sequence>
<accession>A0A9D2HE77</accession>
<dbReference type="InterPro" id="IPR003661">
    <property type="entry name" value="HisK_dim/P_dom"/>
</dbReference>
<dbReference type="InterPro" id="IPR013767">
    <property type="entry name" value="PAS_fold"/>
</dbReference>
<dbReference type="PROSITE" id="PS50109">
    <property type="entry name" value="HIS_KIN"/>
    <property type="match status" value="1"/>
</dbReference>
<dbReference type="CDD" id="cd00082">
    <property type="entry name" value="HisKA"/>
    <property type="match status" value="1"/>
</dbReference>
<dbReference type="SMART" id="SM00387">
    <property type="entry name" value="HATPase_c"/>
    <property type="match status" value="1"/>
</dbReference>
<evidence type="ECO:0000256" key="3">
    <source>
        <dbReference type="ARBA" id="ARBA00022553"/>
    </source>
</evidence>
<evidence type="ECO:0000256" key="5">
    <source>
        <dbReference type="ARBA" id="ARBA00022741"/>
    </source>
</evidence>
<keyword evidence="9" id="KW-0812">Transmembrane</keyword>
<dbReference type="Pfam" id="PF02518">
    <property type="entry name" value="HATPase_c"/>
    <property type="match status" value="1"/>
</dbReference>
<dbReference type="InterPro" id="IPR005467">
    <property type="entry name" value="His_kinase_dom"/>
</dbReference>
<protein>
    <recommendedName>
        <fullName evidence="2">histidine kinase</fullName>
        <ecNumber evidence="2">2.7.13.3</ecNumber>
    </recommendedName>
</protein>
<dbReference type="InterPro" id="IPR000014">
    <property type="entry name" value="PAS"/>
</dbReference>
<dbReference type="GO" id="GO:0006355">
    <property type="term" value="P:regulation of DNA-templated transcription"/>
    <property type="evidence" value="ECO:0007669"/>
    <property type="project" value="InterPro"/>
</dbReference>
<dbReference type="SMART" id="SM00091">
    <property type="entry name" value="PAS"/>
    <property type="match status" value="1"/>
</dbReference>
<dbReference type="InterPro" id="IPR036097">
    <property type="entry name" value="HisK_dim/P_sf"/>
</dbReference>
<dbReference type="Gene3D" id="3.30.565.10">
    <property type="entry name" value="Histidine kinase-like ATPase, C-terminal domain"/>
    <property type="match status" value="1"/>
</dbReference>
<dbReference type="PANTHER" id="PTHR43065:SF10">
    <property type="entry name" value="PEROXIDE STRESS-ACTIVATED HISTIDINE KINASE MAK3"/>
    <property type="match status" value="1"/>
</dbReference>
<evidence type="ECO:0000256" key="7">
    <source>
        <dbReference type="ARBA" id="ARBA00022840"/>
    </source>
</evidence>
<keyword evidence="4" id="KW-0808">Transferase</keyword>
<feature type="transmembrane region" description="Helical" evidence="9">
    <location>
        <begin position="220"/>
        <end position="240"/>
    </location>
</feature>
<dbReference type="PRINTS" id="PR00344">
    <property type="entry name" value="BCTRLSENSOR"/>
</dbReference>
<keyword evidence="9" id="KW-0472">Membrane</keyword>
<evidence type="ECO:0000256" key="6">
    <source>
        <dbReference type="ARBA" id="ARBA00022777"/>
    </source>
</evidence>
<dbReference type="SUPFAM" id="SSF47384">
    <property type="entry name" value="Homodimeric domain of signal transducing histidine kinase"/>
    <property type="match status" value="1"/>
</dbReference>
<gene>
    <name evidence="12" type="ORF">H9962_04520</name>
</gene>
<evidence type="ECO:0000259" key="11">
    <source>
        <dbReference type="PROSITE" id="PS50112"/>
    </source>
</evidence>
<reference evidence="12" key="1">
    <citation type="journal article" date="2021" name="PeerJ">
        <title>Extensive microbial diversity within the chicken gut microbiome revealed by metagenomics and culture.</title>
        <authorList>
            <person name="Gilroy R."/>
            <person name="Ravi A."/>
            <person name="Getino M."/>
            <person name="Pursley I."/>
            <person name="Horton D.L."/>
            <person name="Alikhan N.F."/>
            <person name="Baker D."/>
            <person name="Gharbi K."/>
            <person name="Hall N."/>
            <person name="Watson M."/>
            <person name="Adriaenssens E.M."/>
            <person name="Foster-Nyarko E."/>
            <person name="Jarju S."/>
            <person name="Secka A."/>
            <person name="Antonio M."/>
            <person name="Oren A."/>
            <person name="Chaudhuri R.R."/>
            <person name="La Ragione R."/>
            <person name="Hildebrand F."/>
            <person name="Pallen M.J."/>
        </authorList>
    </citation>
    <scope>NUCLEOTIDE SEQUENCE</scope>
    <source>
        <strain evidence="12">CHK186-16707</strain>
    </source>
</reference>
<dbReference type="GO" id="GO:0005524">
    <property type="term" value="F:ATP binding"/>
    <property type="evidence" value="ECO:0007669"/>
    <property type="project" value="UniProtKB-KW"/>
</dbReference>
<feature type="domain" description="Histidine kinase" evidence="10">
    <location>
        <begin position="389"/>
        <end position="610"/>
    </location>
</feature>
<evidence type="ECO:0000256" key="8">
    <source>
        <dbReference type="ARBA" id="ARBA00023012"/>
    </source>
</evidence>
<evidence type="ECO:0000256" key="4">
    <source>
        <dbReference type="ARBA" id="ARBA00022679"/>
    </source>
</evidence>
<keyword evidence="8" id="KW-0902">Two-component regulatory system</keyword>
<dbReference type="EC" id="2.7.13.3" evidence="2"/>
<organism evidence="12 13">
    <name type="scientific">Candidatus Mailhella merdigallinarum</name>
    <dbReference type="NCBI Taxonomy" id="2838658"/>
    <lineage>
        <taxon>Bacteria</taxon>
        <taxon>Pseudomonadati</taxon>
        <taxon>Thermodesulfobacteriota</taxon>
        <taxon>Desulfovibrionia</taxon>
        <taxon>Desulfovibrionales</taxon>
        <taxon>Desulfovibrionaceae</taxon>
        <taxon>Mailhella</taxon>
    </lineage>
</organism>
<comment type="caution">
    <text evidence="12">The sequence shown here is derived from an EMBL/GenBank/DDBJ whole genome shotgun (WGS) entry which is preliminary data.</text>
</comment>
<dbReference type="PANTHER" id="PTHR43065">
    <property type="entry name" value="SENSOR HISTIDINE KINASE"/>
    <property type="match status" value="1"/>
</dbReference>
<keyword evidence="5" id="KW-0547">Nucleotide-binding</keyword>
<comment type="catalytic activity">
    <reaction evidence="1">
        <text>ATP + protein L-histidine = ADP + protein N-phospho-L-histidine.</text>
        <dbReference type="EC" id="2.7.13.3"/>
    </reaction>
</comment>
<dbReference type="NCBIfam" id="TIGR00229">
    <property type="entry name" value="sensory_box"/>
    <property type="match status" value="1"/>
</dbReference>
<keyword evidence="3" id="KW-0597">Phosphoprotein</keyword>
<dbReference type="PROSITE" id="PS51257">
    <property type="entry name" value="PROKAR_LIPOPROTEIN"/>
    <property type="match status" value="1"/>
</dbReference>
<keyword evidence="6" id="KW-0418">Kinase</keyword>
<reference evidence="12" key="2">
    <citation type="submission" date="2021-04" db="EMBL/GenBank/DDBJ databases">
        <authorList>
            <person name="Gilroy R."/>
        </authorList>
    </citation>
    <scope>NUCLEOTIDE SEQUENCE</scope>
    <source>
        <strain evidence="12">CHK186-16707</strain>
    </source>
</reference>
<proteinExistence type="predicted"/>
<feature type="transmembrane region" description="Helical" evidence="9">
    <location>
        <begin position="20"/>
        <end position="41"/>
    </location>
</feature>
<evidence type="ECO:0000313" key="12">
    <source>
        <dbReference type="EMBL" id="HJA08440.1"/>
    </source>
</evidence>
<dbReference type="CDD" id="cd00130">
    <property type="entry name" value="PAS"/>
    <property type="match status" value="1"/>
</dbReference>
<dbReference type="GO" id="GO:0000155">
    <property type="term" value="F:phosphorelay sensor kinase activity"/>
    <property type="evidence" value="ECO:0007669"/>
    <property type="project" value="InterPro"/>
</dbReference>
<dbReference type="Pfam" id="PF00512">
    <property type="entry name" value="HisKA"/>
    <property type="match status" value="1"/>
</dbReference>
<dbReference type="InterPro" id="IPR036890">
    <property type="entry name" value="HATPase_C_sf"/>
</dbReference>
<dbReference type="Proteomes" id="UP000824225">
    <property type="component" value="Unassembled WGS sequence"/>
</dbReference>
<dbReference type="SUPFAM" id="SSF55874">
    <property type="entry name" value="ATPase domain of HSP90 chaperone/DNA topoisomerase II/histidine kinase"/>
    <property type="match status" value="1"/>
</dbReference>
<dbReference type="SUPFAM" id="SSF55785">
    <property type="entry name" value="PYP-like sensor domain (PAS domain)"/>
    <property type="match status" value="1"/>
</dbReference>
<evidence type="ECO:0000256" key="1">
    <source>
        <dbReference type="ARBA" id="ARBA00000085"/>
    </source>
</evidence>
<dbReference type="InterPro" id="IPR004358">
    <property type="entry name" value="Sig_transdc_His_kin-like_C"/>
</dbReference>
<keyword evidence="9" id="KW-1133">Transmembrane helix</keyword>
<dbReference type="EMBL" id="DXAN01000014">
    <property type="protein sequence ID" value="HJA08440.1"/>
    <property type="molecule type" value="Genomic_DNA"/>
</dbReference>
<feature type="domain" description="PAS" evidence="11">
    <location>
        <begin position="260"/>
        <end position="300"/>
    </location>
</feature>
<dbReference type="AlphaFoldDB" id="A0A9D2HE77"/>
<dbReference type="Pfam" id="PF00989">
    <property type="entry name" value="PAS"/>
    <property type="match status" value="1"/>
</dbReference>
<evidence type="ECO:0000256" key="9">
    <source>
        <dbReference type="SAM" id="Phobius"/>
    </source>
</evidence>
<evidence type="ECO:0000313" key="13">
    <source>
        <dbReference type="Proteomes" id="UP000824225"/>
    </source>
</evidence>
<dbReference type="Gene3D" id="1.10.287.130">
    <property type="match status" value="1"/>
</dbReference>
<dbReference type="PROSITE" id="PS50112">
    <property type="entry name" value="PAS"/>
    <property type="match status" value="1"/>
</dbReference>
<dbReference type="InterPro" id="IPR003594">
    <property type="entry name" value="HATPase_dom"/>
</dbReference>
<evidence type="ECO:0000259" key="10">
    <source>
        <dbReference type="PROSITE" id="PS50109"/>
    </source>
</evidence>
<dbReference type="InterPro" id="IPR035965">
    <property type="entry name" value="PAS-like_dom_sf"/>
</dbReference>
<dbReference type="Gene3D" id="3.30.450.20">
    <property type="entry name" value="PAS domain"/>
    <property type="match status" value="1"/>
</dbReference>
<name>A0A9D2HE77_9BACT</name>
<keyword evidence="7" id="KW-0067">ATP-binding</keyword>
<evidence type="ECO:0000256" key="2">
    <source>
        <dbReference type="ARBA" id="ARBA00012438"/>
    </source>
</evidence>
<dbReference type="SMART" id="SM00388">
    <property type="entry name" value="HisKA"/>
    <property type="match status" value="1"/>
</dbReference>